<keyword evidence="3" id="KW-1185">Reference proteome</keyword>
<protein>
    <recommendedName>
        <fullName evidence="1">RNase H type-1 domain-containing protein</fullName>
    </recommendedName>
</protein>
<dbReference type="EMBL" id="JAUESC010000387">
    <property type="protein sequence ID" value="KAK0574812.1"/>
    <property type="molecule type" value="Genomic_DNA"/>
</dbReference>
<reference evidence="2" key="1">
    <citation type="journal article" date="2022" name="Plant J.">
        <title>Strategies of tolerance reflected in two North American maple genomes.</title>
        <authorList>
            <person name="McEvoy S.L."/>
            <person name="Sezen U.U."/>
            <person name="Trouern-Trend A."/>
            <person name="McMahon S.M."/>
            <person name="Schaberg P.G."/>
            <person name="Yang J."/>
            <person name="Wegrzyn J.L."/>
            <person name="Swenson N.G."/>
        </authorList>
    </citation>
    <scope>NUCLEOTIDE SEQUENCE</scope>
    <source>
        <strain evidence="2">NS2018</strain>
    </source>
</reference>
<accession>A0AA39VCY3</accession>
<proteinExistence type="predicted"/>
<gene>
    <name evidence="2" type="ORF">LWI29_029477</name>
</gene>
<dbReference type="PROSITE" id="PS50879">
    <property type="entry name" value="RNASE_H_1"/>
    <property type="match status" value="1"/>
</dbReference>
<dbReference type="InterPro" id="IPR053151">
    <property type="entry name" value="RNase_H-like"/>
</dbReference>
<dbReference type="PANTHER" id="PTHR47723">
    <property type="entry name" value="OS05G0353850 PROTEIN"/>
    <property type="match status" value="1"/>
</dbReference>
<dbReference type="Proteomes" id="UP001168877">
    <property type="component" value="Unassembled WGS sequence"/>
</dbReference>
<name>A0AA39VCY3_ACESA</name>
<dbReference type="SUPFAM" id="SSF53098">
    <property type="entry name" value="Ribonuclease H-like"/>
    <property type="match status" value="1"/>
</dbReference>
<sequence>MDVLKFNIDGSARGSPGLAGMGGVLRDASGKVLCLFSNHLGIQFSNTTEILAIHKAVHICADSSTLSARNIIIISDSKVAVSWVNNDGFGNLDHVNWIYDIRSKLDYLGNTKVILRGHACEERV</sequence>
<dbReference type="InterPro" id="IPR044730">
    <property type="entry name" value="RNase_H-like_dom_plant"/>
</dbReference>
<dbReference type="CDD" id="cd06222">
    <property type="entry name" value="RNase_H_like"/>
    <property type="match status" value="1"/>
</dbReference>
<dbReference type="Gene3D" id="3.30.420.10">
    <property type="entry name" value="Ribonuclease H-like superfamily/Ribonuclease H"/>
    <property type="match status" value="1"/>
</dbReference>
<dbReference type="GO" id="GO:0004523">
    <property type="term" value="F:RNA-DNA hybrid ribonuclease activity"/>
    <property type="evidence" value="ECO:0007669"/>
    <property type="project" value="InterPro"/>
</dbReference>
<organism evidence="2 3">
    <name type="scientific">Acer saccharum</name>
    <name type="common">Sugar maple</name>
    <dbReference type="NCBI Taxonomy" id="4024"/>
    <lineage>
        <taxon>Eukaryota</taxon>
        <taxon>Viridiplantae</taxon>
        <taxon>Streptophyta</taxon>
        <taxon>Embryophyta</taxon>
        <taxon>Tracheophyta</taxon>
        <taxon>Spermatophyta</taxon>
        <taxon>Magnoliopsida</taxon>
        <taxon>eudicotyledons</taxon>
        <taxon>Gunneridae</taxon>
        <taxon>Pentapetalae</taxon>
        <taxon>rosids</taxon>
        <taxon>malvids</taxon>
        <taxon>Sapindales</taxon>
        <taxon>Sapindaceae</taxon>
        <taxon>Hippocastanoideae</taxon>
        <taxon>Acereae</taxon>
        <taxon>Acer</taxon>
    </lineage>
</organism>
<dbReference type="InterPro" id="IPR012337">
    <property type="entry name" value="RNaseH-like_sf"/>
</dbReference>
<dbReference type="Pfam" id="PF13456">
    <property type="entry name" value="RVT_3"/>
    <property type="match status" value="1"/>
</dbReference>
<dbReference type="GO" id="GO:0003676">
    <property type="term" value="F:nucleic acid binding"/>
    <property type="evidence" value="ECO:0007669"/>
    <property type="project" value="InterPro"/>
</dbReference>
<evidence type="ECO:0000313" key="2">
    <source>
        <dbReference type="EMBL" id="KAK0574812.1"/>
    </source>
</evidence>
<comment type="caution">
    <text evidence="2">The sequence shown here is derived from an EMBL/GenBank/DDBJ whole genome shotgun (WGS) entry which is preliminary data.</text>
</comment>
<dbReference type="InterPro" id="IPR002156">
    <property type="entry name" value="RNaseH_domain"/>
</dbReference>
<dbReference type="InterPro" id="IPR036397">
    <property type="entry name" value="RNaseH_sf"/>
</dbReference>
<evidence type="ECO:0000259" key="1">
    <source>
        <dbReference type="PROSITE" id="PS50879"/>
    </source>
</evidence>
<reference evidence="2" key="2">
    <citation type="submission" date="2023-06" db="EMBL/GenBank/DDBJ databases">
        <authorList>
            <person name="Swenson N.G."/>
            <person name="Wegrzyn J.L."/>
            <person name="Mcevoy S.L."/>
        </authorList>
    </citation>
    <scope>NUCLEOTIDE SEQUENCE</scope>
    <source>
        <strain evidence="2">NS2018</strain>
        <tissue evidence="2">Leaf</tissue>
    </source>
</reference>
<feature type="domain" description="RNase H type-1" evidence="1">
    <location>
        <begin position="1"/>
        <end position="124"/>
    </location>
</feature>
<dbReference type="PANTHER" id="PTHR47723:SF22">
    <property type="entry name" value="RNASE H TYPE-1 DOMAIN-CONTAINING PROTEIN"/>
    <property type="match status" value="1"/>
</dbReference>
<dbReference type="AlphaFoldDB" id="A0AA39VCY3"/>
<evidence type="ECO:0000313" key="3">
    <source>
        <dbReference type="Proteomes" id="UP001168877"/>
    </source>
</evidence>